<keyword evidence="2" id="KW-0325">Glycoprotein</keyword>
<keyword evidence="1" id="KW-1015">Disulfide bond</keyword>
<proteinExistence type="predicted"/>
<dbReference type="Proteomes" id="UP001279734">
    <property type="component" value="Unassembled WGS sequence"/>
</dbReference>
<gene>
    <name evidence="5" type="ORF">Nepgr_030691</name>
</gene>
<keyword evidence="6" id="KW-1185">Reference proteome</keyword>
<evidence type="ECO:0000256" key="1">
    <source>
        <dbReference type="ARBA" id="ARBA00023157"/>
    </source>
</evidence>
<dbReference type="FunFam" id="2.60.40.420:FF:000034">
    <property type="entry name" value="Cupredoxin superfamily protein"/>
    <property type="match status" value="1"/>
</dbReference>
<dbReference type="CDD" id="cd13920">
    <property type="entry name" value="Stellacyanin"/>
    <property type="match status" value="1"/>
</dbReference>
<dbReference type="InterPro" id="IPR039391">
    <property type="entry name" value="Phytocyanin-like"/>
</dbReference>
<dbReference type="EMBL" id="BSYO01000035">
    <property type="protein sequence ID" value="GMH28848.1"/>
    <property type="molecule type" value="Genomic_DNA"/>
</dbReference>
<evidence type="ECO:0000256" key="2">
    <source>
        <dbReference type="ARBA" id="ARBA00023180"/>
    </source>
</evidence>
<sequence length="182" mass="19088">MVGRTSMASLILISLAAAASIMTPTASALIHVVGGSNGWEIPPNATFYAEWAKPRTFGVGDKLVFPYRTGAHNVLQVSAKDFETCSDDDVINYFFKGPTVVQLNATGDYYYYSGVGTHCEAGQKLHITVGKAPGSSGKFYYSAAISASPLAPAPAPPVSSATAAQLSGVFASVFAVSHWLFV</sequence>
<protein>
    <recommendedName>
        <fullName evidence="4">Phytocyanin domain-containing protein</fullName>
    </recommendedName>
</protein>
<dbReference type="PANTHER" id="PTHR33021">
    <property type="entry name" value="BLUE COPPER PROTEIN"/>
    <property type="match status" value="1"/>
</dbReference>
<dbReference type="InterPro" id="IPR003245">
    <property type="entry name" value="Phytocyanin_dom"/>
</dbReference>
<comment type="caution">
    <text evidence="5">The sequence shown here is derived from an EMBL/GenBank/DDBJ whole genome shotgun (WGS) entry which is preliminary data.</text>
</comment>
<dbReference type="PROSITE" id="PS51485">
    <property type="entry name" value="PHYTOCYANIN"/>
    <property type="match status" value="1"/>
</dbReference>
<dbReference type="InterPro" id="IPR008972">
    <property type="entry name" value="Cupredoxin"/>
</dbReference>
<feature type="chain" id="PRO_5042031929" description="Phytocyanin domain-containing protein" evidence="3">
    <location>
        <begin position="19"/>
        <end position="182"/>
    </location>
</feature>
<accession>A0AAD3TF92</accession>
<dbReference type="GO" id="GO:0009055">
    <property type="term" value="F:electron transfer activity"/>
    <property type="evidence" value="ECO:0007669"/>
    <property type="project" value="InterPro"/>
</dbReference>
<dbReference type="SUPFAM" id="SSF49503">
    <property type="entry name" value="Cupredoxins"/>
    <property type="match status" value="1"/>
</dbReference>
<keyword evidence="3" id="KW-0732">Signal</keyword>
<dbReference type="Pfam" id="PF02298">
    <property type="entry name" value="Cu_bind_like"/>
    <property type="match status" value="1"/>
</dbReference>
<feature type="domain" description="Phytocyanin" evidence="4">
    <location>
        <begin position="29"/>
        <end position="131"/>
    </location>
</feature>
<reference evidence="5" key="1">
    <citation type="submission" date="2023-05" db="EMBL/GenBank/DDBJ databases">
        <title>Nepenthes gracilis genome sequencing.</title>
        <authorList>
            <person name="Fukushima K."/>
        </authorList>
    </citation>
    <scope>NUCLEOTIDE SEQUENCE</scope>
    <source>
        <strain evidence="5">SING2019-196</strain>
    </source>
</reference>
<evidence type="ECO:0000313" key="5">
    <source>
        <dbReference type="EMBL" id="GMH28848.1"/>
    </source>
</evidence>
<dbReference type="PANTHER" id="PTHR33021:SF264">
    <property type="entry name" value="OS05G0570900 PROTEIN"/>
    <property type="match status" value="1"/>
</dbReference>
<organism evidence="5 6">
    <name type="scientific">Nepenthes gracilis</name>
    <name type="common">Slender pitcher plant</name>
    <dbReference type="NCBI Taxonomy" id="150966"/>
    <lineage>
        <taxon>Eukaryota</taxon>
        <taxon>Viridiplantae</taxon>
        <taxon>Streptophyta</taxon>
        <taxon>Embryophyta</taxon>
        <taxon>Tracheophyta</taxon>
        <taxon>Spermatophyta</taxon>
        <taxon>Magnoliopsida</taxon>
        <taxon>eudicotyledons</taxon>
        <taxon>Gunneridae</taxon>
        <taxon>Pentapetalae</taxon>
        <taxon>Caryophyllales</taxon>
        <taxon>Nepenthaceae</taxon>
        <taxon>Nepenthes</taxon>
    </lineage>
</organism>
<evidence type="ECO:0000256" key="3">
    <source>
        <dbReference type="SAM" id="SignalP"/>
    </source>
</evidence>
<evidence type="ECO:0000313" key="6">
    <source>
        <dbReference type="Proteomes" id="UP001279734"/>
    </source>
</evidence>
<feature type="signal peptide" evidence="3">
    <location>
        <begin position="1"/>
        <end position="18"/>
    </location>
</feature>
<name>A0AAD3TF92_NEPGR</name>
<dbReference type="Gene3D" id="2.60.40.420">
    <property type="entry name" value="Cupredoxins - blue copper proteins"/>
    <property type="match status" value="1"/>
</dbReference>
<dbReference type="GO" id="GO:0005886">
    <property type="term" value="C:plasma membrane"/>
    <property type="evidence" value="ECO:0007669"/>
    <property type="project" value="TreeGrafter"/>
</dbReference>
<dbReference type="AlphaFoldDB" id="A0AAD3TF92"/>
<evidence type="ECO:0000259" key="4">
    <source>
        <dbReference type="PROSITE" id="PS51485"/>
    </source>
</evidence>